<dbReference type="InterPro" id="IPR016177">
    <property type="entry name" value="DNA-bd_dom_sf"/>
</dbReference>
<proteinExistence type="predicted"/>
<feature type="domain" description="MBD" evidence="7">
    <location>
        <begin position="16"/>
        <end position="82"/>
    </location>
</feature>
<feature type="compositionally biased region" description="Basic and acidic residues" evidence="6">
    <location>
        <begin position="51"/>
        <end position="67"/>
    </location>
</feature>
<dbReference type="Gene3D" id="3.30.890.10">
    <property type="entry name" value="Methyl-cpg-binding Protein 2, Chain A"/>
    <property type="match status" value="1"/>
</dbReference>
<feature type="compositionally biased region" description="Basic and acidic residues" evidence="6">
    <location>
        <begin position="218"/>
        <end position="231"/>
    </location>
</feature>
<keyword evidence="3" id="KW-0238">DNA-binding</keyword>
<protein>
    <recommendedName>
        <fullName evidence="7">MBD domain-containing protein</fullName>
    </recommendedName>
</protein>
<dbReference type="EMBL" id="JBJUIK010000004">
    <property type="protein sequence ID" value="KAL3530307.1"/>
    <property type="molecule type" value="Genomic_DNA"/>
</dbReference>
<organism evidence="8 9">
    <name type="scientific">Cinchona calisaya</name>
    <dbReference type="NCBI Taxonomy" id="153742"/>
    <lineage>
        <taxon>Eukaryota</taxon>
        <taxon>Viridiplantae</taxon>
        <taxon>Streptophyta</taxon>
        <taxon>Embryophyta</taxon>
        <taxon>Tracheophyta</taxon>
        <taxon>Spermatophyta</taxon>
        <taxon>Magnoliopsida</taxon>
        <taxon>eudicotyledons</taxon>
        <taxon>Gunneridae</taxon>
        <taxon>Pentapetalae</taxon>
        <taxon>asterids</taxon>
        <taxon>lamiids</taxon>
        <taxon>Gentianales</taxon>
        <taxon>Rubiaceae</taxon>
        <taxon>Cinchonoideae</taxon>
        <taxon>Cinchoneae</taxon>
        <taxon>Cinchona</taxon>
    </lineage>
</organism>
<keyword evidence="4" id="KW-0804">Transcription</keyword>
<dbReference type="InterPro" id="IPR001739">
    <property type="entry name" value="Methyl_CpG_DNA-bd"/>
</dbReference>
<dbReference type="PANTHER" id="PTHR33729">
    <property type="entry name" value="METHYL-CPG BINDING DOMAIN CONTAINING PROTEIN, EXPRESSED"/>
    <property type="match status" value="1"/>
</dbReference>
<feature type="compositionally biased region" description="Acidic residues" evidence="6">
    <location>
        <begin position="185"/>
        <end position="195"/>
    </location>
</feature>
<dbReference type="PANTHER" id="PTHR33729:SF18">
    <property type="entry name" value="METHYL-CPG-BINDING DOMAIN-CONTAINING PROTEIN 11-LIKE"/>
    <property type="match status" value="1"/>
</dbReference>
<keyword evidence="2" id="KW-0805">Transcription regulation</keyword>
<gene>
    <name evidence="8" type="ORF">ACH5RR_009629</name>
</gene>
<feature type="compositionally biased region" description="Basic and acidic residues" evidence="6">
    <location>
        <begin position="196"/>
        <end position="205"/>
    </location>
</feature>
<feature type="compositionally biased region" description="Basic and acidic residues" evidence="6">
    <location>
        <begin position="166"/>
        <end position="181"/>
    </location>
</feature>
<keyword evidence="5" id="KW-0539">Nucleus</keyword>
<evidence type="ECO:0000256" key="4">
    <source>
        <dbReference type="ARBA" id="ARBA00023163"/>
    </source>
</evidence>
<feature type="region of interest" description="Disordered" evidence="6">
    <location>
        <begin position="1"/>
        <end position="347"/>
    </location>
</feature>
<evidence type="ECO:0000256" key="2">
    <source>
        <dbReference type="ARBA" id="ARBA00023015"/>
    </source>
</evidence>
<sequence>MDIDTSTPEKKPDQPQDDVVVIELPAPSGWTKKFTPKRRRNEIIFISPTGEEIKSKKQLEQYLKSHPEGPAASEFDWGTGDTPRRSARLSEKSKATESPGSETPKKKQKNSSSKKGREEKNDADEDETADEDEGNAEEIKESAEVTMEDAEDAAKQGGEVVTGEILPDKDIAKDTEQKTDAGEVVTEEPGPDEDKDVNLKNKEDTVETNMDQGENPEAENKPSDGKNEAAEGKALPSTGPEDSNKGAESAPEALSHLPKPSDTPFVQESQAAEDSISMVAGEKAEEPTGGKVELMDQPNNEAPAEKVDSVEAVSASRDISKGEDGEKPEENHLPAEEASAGNQGTSS</sequence>
<feature type="compositionally biased region" description="Basic and acidic residues" evidence="6">
    <location>
        <begin position="318"/>
        <end position="335"/>
    </location>
</feature>
<dbReference type="SUPFAM" id="SSF54171">
    <property type="entry name" value="DNA-binding domain"/>
    <property type="match status" value="1"/>
</dbReference>
<name>A0ABD3AF06_9GENT</name>
<feature type="compositionally biased region" description="Basic and acidic residues" evidence="6">
    <location>
        <begin position="82"/>
        <end position="95"/>
    </location>
</feature>
<dbReference type="Proteomes" id="UP001630127">
    <property type="component" value="Unassembled WGS sequence"/>
</dbReference>
<evidence type="ECO:0000256" key="1">
    <source>
        <dbReference type="ARBA" id="ARBA00004123"/>
    </source>
</evidence>
<dbReference type="InterPro" id="IPR039622">
    <property type="entry name" value="MBD10/11"/>
</dbReference>
<dbReference type="GO" id="GO:0005634">
    <property type="term" value="C:nucleus"/>
    <property type="evidence" value="ECO:0007669"/>
    <property type="project" value="UniProtKB-SubCell"/>
</dbReference>
<evidence type="ECO:0000256" key="6">
    <source>
        <dbReference type="SAM" id="MobiDB-lite"/>
    </source>
</evidence>
<keyword evidence="9" id="KW-1185">Reference proteome</keyword>
<evidence type="ECO:0000313" key="8">
    <source>
        <dbReference type="EMBL" id="KAL3530307.1"/>
    </source>
</evidence>
<accession>A0ABD3AF06</accession>
<evidence type="ECO:0000256" key="3">
    <source>
        <dbReference type="ARBA" id="ARBA00023125"/>
    </source>
</evidence>
<comment type="caution">
    <text evidence="8">The sequence shown here is derived from an EMBL/GenBank/DDBJ whole genome shotgun (WGS) entry which is preliminary data.</text>
</comment>
<reference evidence="8 9" key="1">
    <citation type="submission" date="2024-11" db="EMBL/GenBank/DDBJ databases">
        <title>A near-complete genome assembly of Cinchona calisaya.</title>
        <authorList>
            <person name="Lian D.C."/>
            <person name="Zhao X.W."/>
            <person name="Wei L."/>
        </authorList>
    </citation>
    <scope>NUCLEOTIDE SEQUENCE [LARGE SCALE GENOMIC DNA]</scope>
    <source>
        <tissue evidence="8">Nenye</tissue>
    </source>
</reference>
<dbReference type="AlphaFoldDB" id="A0ABD3AF06"/>
<dbReference type="GO" id="GO:0003677">
    <property type="term" value="F:DNA binding"/>
    <property type="evidence" value="ECO:0007669"/>
    <property type="project" value="UniProtKB-KW"/>
</dbReference>
<dbReference type="Pfam" id="PF01429">
    <property type="entry name" value="MBD"/>
    <property type="match status" value="1"/>
</dbReference>
<comment type="subcellular location">
    <subcellularLocation>
        <location evidence="1">Nucleus</location>
    </subcellularLocation>
</comment>
<evidence type="ECO:0000259" key="7">
    <source>
        <dbReference type="PROSITE" id="PS50982"/>
    </source>
</evidence>
<dbReference type="PROSITE" id="PS50982">
    <property type="entry name" value="MBD"/>
    <property type="match status" value="1"/>
</dbReference>
<evidence type="ECO:0000313" key="9">
    <source>
        <dbReference type="Proteomes" id="UP001630127"/>
    </source>
</evidence>
<feature type="compositionally biased region" description="Acidic residues" evidence="6">
    <location>
        <begin position="121"/>
        <end position="136"/>
    </location>
</feature>
<evidence type="ECO:0000256" key="5">
    <source>
        <dbReference type="ARBA" id="ARBA00023242"/>
    </source>
</evidence>